<sequence length="194" mass="21959">MKRFAVTLLLISITLPALGQDQGEERRPIRIDRNHSTLGFRIPVVHGLSTVTGKFTDFSVELFWDADDLENSSVNLKIQVESVATGIENRDNDIKRRILDAETYPTITFESSSIEGGPFSYDVTGTFIMHGVSREITLNLDVRSFDDAEEDFAWTAYRVSYTIDRADYGVDWKHGIVNYFVGDDIVTDIVLLTR</sequence>
<dbReference type="PANTHER" id="PTHR34406:SF1">
    <property type="entry name" value="PROTEIN YCEI"/>
    <property type="match status" value="1"/>
</dbReference>
<dbReference type="Pfam" id="PF04264">
    <property type="entry name" value="YceI"/>
    <property type="match status" value="1"/>
</dbReference>
<dbReference type="SMART" id="SM00867">
    <property type="entry name" value="YceI"/>
    <property type="match status" value="1"/>
</dbReference>
<dbReference type="PANTHER" id="PTHR34406">
    <property type="entry name" value="PROTEIN YCEI"/>
    <property type="match status" value="1"/>
</dbReference>
<dbReference type="InterPro" id="IPR036761">
    <property type="entry name" value="TTHA0802/YceI-like_sf"/>
</dbReference>
<dbReference type="InterPro" id="IPR007372">
    <property type="entry name" value="Lipid/polyisoprenoid-bd_YceI"/>
</dbReference>
<organism evidence="2">
    <name type="scientific">uncultured marine microorganism HF4000_APKG2M17</name>
    <dbReference type="NCBI Taxonomy" id="455548"/>
    <lineage>
        <taxon>unclassified sequences</taxon>
        <taxon>environmental samples</taxon>
    </lineage>
</organism>
<accession>B3T6S7</accession>
<feature type="domain" description="Lipid/polyisoprenoid-binding YceI-like" evidence="1">
    <location>
        <begin position="28"/>
        <end position="192"/>
    </location>
</feature>
<name>B3T6S7_9ZZZZ</name>
<reference evidence="2" key="1">
    <citation type="journal article" date="2008" name="ISME J.">
        <title>Genomic patterns of recombination, clonal divergence and environment in marine microbial populations.</title>
        <authorList>
            <person name="Konstantinidis K.T."/>
            <person name="Delong E.F."/>
        </authorList>
    </citation>
    <scope>NUCLEOTIDE SEQUENCE</scope>
</reference>
<dbReference type="SUPFAM" id="SSF101874">
    <property type="entry name" value="YceI-like"/>
    <property type="match status" value="1"/>
</dbReference>
<dbReference type="AlphaFoldDB" id="B3T6S7"/>
<evidence type="ECO:0000313" key="2">
    <source>
        <dbReference type="EMBL" id="ABZ08286.1"/>
    </source>
</evidence>
<dbReference type="Gene3D" id="2.40.128.110">
    <property type="entry name" value="Lipid/polyisoprenoid-binding, YceI-like"/>
    <property type="match status" value="1"/>
</dbReference>
<dbReference type="EMBL" id="EU016626">
    <property type="protein sequence ID" value="ABZ08286.1"/>
    <property type="molecule type" value="Genomic_DNA"/>
</dbReference>
<gene>
    <name evidence="2" type="ORF">ALOHA_HF4000APKG2M17ctg1g8</name>
</gene>
<proteinExistence type="predicted"/>
<evidence type="ECO:0000259" key="1">
    <source>
        <dbReference type="SMART" id="SM00867"/>
    </source>
</evidence>
<protein>
    <submittedName>
        <fullName evidence="2">Putative YceI like family protein</fullName>
    </submittedName>
</protein>